<accession>S2E583</accession>
<evidence type="ECO:0000313" key="1">
    <source>
        <dbReference type="EMBL" id="EOZ99761.1"/>
    </source>
</evidence>
<name>S2E583_INDAL</name>
<keyword evidence="2" id="KW-1185">Reference proteome</keyword>
<dbReference type="STRING" id="1189612.A33Q_0442"/>
<proteinExistence type="predicted"/>
<dbReference type="Proteomes" id="UP000006073">
    <property type="component" value="Unassembled WGS sequence"/>
</dbReference>
<comment type="caution">
    <text evidence="1">The sequence shown here is derived from an EMBL/GenBank/DDBJ whole genome shotgun (WGS) entry which is preliminary data.</text>
</comment>
<dbReference type="AlphaFoldDB" id="S2E583"/>
<evidence type="ECO:0000313" key="2">
    <source>
        <dbReference type="Proteomes" id="UP000006073"/>
    </source>
</evidence>
<protein>
    <submittedName>
        <fullName evidence="1">Uncharacterized protein</fullName>
    </submittedName>
</protein>
<reference evidence="1 2" key="1">
    <citation type="journal article" date="2013" name="Genome Announc.">
        <title>Draft Genome Sequence of Indibacter alkaliphilus Strain LW1T, Isolated from Lonar Lake, a Haloalkaline Lake in the Buldana District of Maharashtra, India.</title>
        <authorList>
            <person name="Singh A."/>
            <person name="Kumar Jangir P."/>
            <person name="Sharma R."/>
            <person name="Singh A."/>
            <person name="Kumar Pinnaka A."/>
            <person name="Shivaji S."/>
        </authorList>
    </citation>
    <scope>NUCLEOTIDE SEQUENCE [LARGE SCALE GENOMIC DNA]</scope>
    <source>
        <strain evidence="2">CCUG 57479 / KCTC 22604 / LW1</strain>
    </source>
</reference>
<dbReference type="EMBL" id="ALWO02000011">
    <property type="protein sequence ID" value="EOZ99761.1"/>
    <property type="molecule type" value="Genomic_DNA"/>
</dbReference>
<gene>
    <name evidence="1" type="ORF">A33Q_0442</name>
</gene>
<organism evidence="1 2">
    <name type="scientific">Indibacter alkaliphilus (strain CCUG 57479 / KCTC 22604 / LW1)</name>
    <dbReference type="NCBI Taxonomy" id="1189612"/>
    <lineage>
        <taxon>Bacteria</taxon>
        <taxon>Pseudomonadati</taxon>
        <taxon>Bacteroidota</taxon>
        <taxon>Cytophagia</taxon>
        <taxon>Cytophagales</taxon>
        <taxon>Cyclobacteriaceae</taxon>
    </lineage>
</organism>
<sequence length="73" mass="8519">MIEFFIWDTLSLVIFGLDFQKVLWLSLRRTTGILLEPTPNFFFDDGFGLRGNLGLRYVIGNLEAFKSFLNRLD</sequence>